<dbReference type="EMBL" id="JARBJD010000309">
    <property type="protein sequence ID" value="KAK2944203.1"/>
    <property type="molecule type" value="Genomic_DNA"/>
</dbReference>
<evidence type="ECO:0000313" key="3">
    <source>
        <dbReference type="EMBL" id="KAK2953387.1"/>
    </source>
</evidence>
<proteinExistence type="predicted"/>
<dbReference type="EMBL" id="JARBJD010000092">
    <property type="protein sequence ID" value="KAK2953387.1"/>
    <property type="molecule type" value="Genomic_DNA"/>
</dbReference>
<dbReference type="EMBL" id="JARBJD010000285">
    <property type="protein sequence ID" value="KAK2944781.1"/>
    <property type="molecule type" value="Genomic_DNA"/>
</dbReference>
<keyword evidence="6" id="KW-1185">Reference proteome</keyword>
<evidence type="ECO:0000313" key="6">
    <source>
        <dbReference type="Proteomes" id="UP001281761"/>
    </source>
</evidence>
<dbReference type="EMBL" id="JARBJD010000070">
    <property type="protein sequence ID" value="KAK2955127.1"/>
    <property type="molecule type" value="Genomic_DNA"/>
</dbReference>
<comment type="caution">
    <text evidence="4">The sequence shown here is derived from an EMBL/GenBank/DDBJ whole genome shotgun (WGS) entry which is preliminary data.</text>
</comment>
<dbReference type="Proteomes" id="UP001281761">
    <property type="component" value="Unassembled WGS sequence"/>
</dbReference>
<evidence type="ECO:0000313" key="5">
    <source>
        <dbReference type="EMBL" id="KAK2956783.1"/>
    </source>
</evidence>
<gene>
    <name evidence="3" type="ORF">BLNAU_11673</name>
    <name evidence="2" type="ORF">BLNAU_20314</name>
    <name evidence="1" type="ORF">BLNAU_20872</name>
    <name evidence="5" type="ORF">BLNAU_8236</name>
    <name evidence="4" type="ORF">BLNAU_9856</name>
</gene>
<reference evidence="4 6" key="1">
    <citation type="journal article" date="2022" name="bioRxiv">
        <title>Genomics of Preaxostyla Flagellates Illuminates Evolutionary Transitions and the Path Towards Mitochondrial Loss.</title>
        <authorList>
            <person name="Novak L.V.F."/>
            <person name="Treitli S.C."/>
            <person name="Pyrih J."/>
            <person name="Halakuc P."/>
            <person name="Pipaliya S.V."/>
            <person name="Vacek V."/>
            <person name="Brzon O."/>
            <person name="Soukal P."/>
            <person name="Eme L."/>
            <person name="Dacks J.B."/>
            <person name="Karnkowska A."/>
            <person name="Elias M."/>
            <person name="Hampl V."/>
        </authorList>
    </citation>
    <scope>NUCLEOTIDE SEQUENCE [LARGE SCALE GENOMIC DNA]</scope>
    <source>
        <strain evidence="4">NAU3</strain>
        <tissue evidence="4">Gut</tissue>
    </source>
</reference>
<accession>A0ABQ9XUG4</accession>
<protein>
    <submittedName>
        <fullName evidence="4">Uncharacterized protein</fullName>
    </submittedName>
</protein>
<name>A0ABQ9XUG4_9EUKA</name>
<evidence type="ECO:0000313" key="4">
    <source>
        <dbReference type="EMBL" id="KAK2955127.1"/>
    </source>
</evidence>
<sequence>MSERKLWSYAIPPEITKRTIGVPTSIEATFGIAAGATRWNSELMNGVKRFPVTAGMDRGNAVNEIA</sequence>
<evidence type="ECO:0000313" key="1">
    <source>
        <dbReference type="EMBL" id="KAK2944203.1"/>
    </source>
</evidence>
<organism evidence="4 6">
    <name type="scientific">Blattamonas nauphoetae</name>
    <dbReference type="NCBI Taxonomy" id="2049346"/>
    <lineage>
        <taxon>Eukaryota</taxon>
        <taxon>Metamonada</taxon>
        <taxon>Preaxostyla</taxon>
        <taxon>Oxymonadida</taxon>
        <taxon>Blattamonas</taxon>
    </lineage>
</organism>
<dbReference type="EMBL" id="JARBJD010000052">
    <property type="protein sequence ID" value="KAK2956783.1"/>
    <property type="molecule type" value="Genomic_DNA"/>
</dbReference>
<evidence type="ECO:0000313" key="2">
    <source>
        <dbReference type="EMBL" id="KAK2944781.1"/>
    </source>
</evidence>